<evidence type="ECO:0000256" key="1">
    <source>
        <dbReference type="SAM" id="MobiDB-lite"/>
    </source>
</evidence>
<protein>
    <submittedName>
        <fullName evidence="2">Alpha/beta hydrolase family protein</fullName>
    </submittedName>
</protein>
<dbReference type="PANTHER" id="PTHR12277:SF81">
    <property type="entry name" value="PROTEIN ABHD13"/>
    <property type="match status" value="1"/>
</dbReference>
<dbReference type="EMBL" id="AHZU02000230">
    <property type="protein sequence ID" value="KFG47046.1"/>
    <property type="molecule type" value="Genomic_DNA"/>
</dbReference>
<keyword evidence="2" id="KW-0378">Hydrolase</keyword>
<dbReference type="Gene3D" id="3.40.50.1820">
    <property type="entry name" value="alpha/beta hydrolase"/>
    <property type="match status" value="2"/>
</dbReference>
<feature type="compositionally biased region" description="Low complexity" evidence="1">
    <location>
        <begin position="715"/>
        <end position="732"/>
    </location>
</feature>
<dbReference type="Proteomes" id="UP000028837">
    <property type="component" value="Unassembled WGS sequence"/>
</dbReference>
<feature type="region of interest" description="Disordered" evidence="1">
    <location>
        <begin position="576"/>
        <end position="624"/>
    </location>
</feature>
<organism evidence="2 3">
    <name type="scientific">Toxoplasma gondii GAB2-2007-GAL-DOM2</name>
    <dbReference type="NCBI Taxonomy" id="1130820"/>
    <lineage>
        <taxon>Eukaryota</taxon>
        <taxon>Sar</taxon>
        <taxon>Alveolata</taxon>
        <taxon>Apicomplexa</taxon>
        <taxon>Conoidasida</taxon>
        <taxon>Coccidia</taxon>
        <taxon>Eucoccidiorida</taxon>
        <taxon>Eimeriorina</taxon>
        <taxon>Sarcocystidae</taxon>
        <taxon>Toxoplasma</taxon>
    </lineage>
</organism>
<dbReference type="PANTHER" id="PTHR12277">
    <property type="entry name" value="ALPHA/BETA HYDROLASE DOMAIN-CONTAINING PROTEIN"/>
    <property type="match status" value="1"/>
</dbReference>
<feature type="compositionally biased region" description="Basic and acidic residues" evidence="1">
    <location>
        <begin position="91"/>
        <end position="103"/>
    </location>
</feature>
<feature type="compositionally biased region" description="Acidic residues" evidence="1">
    <location>
        <begin position="639"/>
        <end position="660"/>
    </location>
</feature>
<comment type="caution">
    <text evidence="2">The sequence shown here is derived from an EMBL/GenBank/DDBJ whole genome shotgun (WGS) entry which is preliminary data.</text>
</comment>
<dbReference type="VEuPathDB" id="ToxoDB:TGDOM2_246010"/>
<dbReference type="GO" id="GO:0016787">
    <property type="term" value="F:hydrolase activity"/>
    <property type="evidence" value="ECO:0007669"/>
    <property type="project" value="UniProtKB-KW"/>
</dbReference>
<dbReference type="SUPFAM" id="SSF53474">
    <property type="entry name" value="alpha/beta-Hydrolases"/>
    <property type="match status" value="1"/>
</dbReference>
<feature type="compositionally biased region" description="Basic and acidic residues" evidence="1">
    <location>
        <begin position="576"/>
        <end position="604"/>
    </location>
</feature>
<sequence>MLDIGGNKLSCLSCVLSVLPPAKRKLVAKVAFSPSPLPGYVVEERRIGGQVRHACFLRQGGYRELPFAESFPCPKCAQCRATPRSRARGLSGERRTSQRKESLRSQSVPPREREREDLQTTEQVRVAGGESSGKEGAERVRCERTRLTHLLPPADRTAFLGDASDRQVTKAAHHSALQAADFDEVPGVACVLPTHMSRLEECHFPEFSSRGTGSTPICPSKATSSGSFSRNIEATKRIPSIVVTGPQAENNPFGVDSSRNSSSIDDVFPQLAVPQFSCSPSPAAALEFEGRSSGGRTSFVDATEASHPRKVGVFGCSCDGGRVSICVESVRLVTDENHVIWGFYYAYPHAKWTVLYSHGNGTDIGHLHESVMDLCRRLQVNVLSYDYSGYGCTQRASNLDKLLKKQARREKQLREKKKSSQKRTVSSAAGLAPEKHATNAPVARRDMSVFSKNQREGNLQGESVANAIRLPGLLGTKCDTECPCGDEESKTAGDCPLKWYREDGGSLASLASSLKPSERSVYADVMAAFRWLRTEKNVKLRDLVLYGQSIGSVPAVHLASVLGRERRAALARLEKKEKAAEATRRKKEKKEQKRKEKEMQERVKRVQSRVQATQGGPLPSRFSRLVSRRPPQRVRLLESDESTAEIDDDIHFDTDEELEEERCNEGGRDESDEGVEMIGGIILHSALASGLSVVRSRLKKTVLSGEASTSGVYETSTAPTTGSPSSLASSSSRSTAPVYSLMLAEDRLDGDASVEGDQETCTEKKGLLRTKTPWYDVLRNVDKMKHIAAPVFVLHGTEDTVVPIASGERLAASAAVPFPLFAAKGAGHNNVDKGEWKEEYFARLRDFFDFLALHEMRTDASGEELRKQRLANGSGKSGGRATVLPVSPSAAVKKSVGRQSETTETRESGKGGSLIGTTAAKVDRNACAIPSRGSFSTGLPDRWICPQFSTVKTAAEPSPAHPHLPTFADPSGGVYGPERAHFSFREAKKSRDGKAKTGGLRSLFSGKLGAKV</sequence>
<gene>
    <name evidence="2" type="ORF">TGDOM2_246010</name>
</gene>
<dbReference type="AlphaFoldDB" id="A0A086KRM8"/>
<dbReference type="InterPro" id="IPR029058">
    <property type="entry name" value="AB_hydrolase_fold"/>
</dbReference>
<feature type="region of interest" description="Disordered" evidence="1">
    <location>
        <begin position="84"/>
        <end position="140"/>
    </location>
</feature>
<proteinExistence type="predicted"/>
<feature type="region of interest" description="Disordered" evidence="1">
    <location>
        <begin position="705"/>
        <end position="732"/>
    </location>
</feature>
<feature type="region of interest" description="Disordered" evidence="1">
    <location>
        <begin position="639"/>
        <end position="672"/>
    </location>
</feature>
<evidence type="ECO:0000313" key="3">
    <source>
        <dbReference type="Proteomes" id="UP000028837"/>
    </source>
</evidence>
<feature type="region of interest" description="Disordered" evidence="1">
    <location>
        <begin position="405"/>
        <end position="438"/>
    </location>
</feature>
<evidence type="ECO:0000313" key="2">
    <source>
        <dbReference type="EMBL" id="KFG47046.1"/>
    </source>
</evidence>
<name>A0A086KRM8_TOXGO</name>
<accession>A0A086KRM8</accession>
<reference evidence="2 3" key="1">
    <citation type="submission" date="2014-02" db="EMBL/GenBank/DDBJ databases">
        <authorList>
            <person name="Sibley D."/>
            <person name="Venepally P."/>
            <person name="Karamycheva S."/>
            <person name="Hadjithomas M."/>
            <person name="Khan A."/>
            <person name="Brunk B."/>
            <person name="Roos D."/>
            <person name="Caler E."/>
            <person name="Lorenzi H."/>
        </authorList>
    </citation>
    <scope>NUCLEOTIDE SEQUENCE [LARGE SCALE GENOMIC DNA]</scope>
    <source>
        <strain evidence="2 3">GAB2-2007-GAL-DOM2</strain>
    </source>
</reference>
<dbReference type="OrthoDB" id="446723at2759"/>
<feature type="region of interest" description="Disordered" evidence="1">
    <location>
        <begin position="861"/>
        <end position="916"/>
    </location>
</feature>